<feature type="transmembrane region" description="Helical" evidence="5">
    <location>
        <begin position="134"/>
        <end position="154"/>
    </location>
</feature>
<gene>
    <name evidence="8" type="ORF">GpartN1_g5225.t1</name>
    <name evidence="7" type="ORF">GpartN1_g976.t1</name>
</gene>
<comment type="similarity">
    <text evidence="1">Belongs to the CcmH/CycL/Ccl2/NrfF family.</text>
</comment>
<keyword evidence="9" id="KW-1185">Reference proteome</keyword>
<dbReference type="PANTHER" id="PTHR47601:SF1">
    <property type="entry name" value="CYTOCHROME C-TYPE BIOGENESIS CCMH-LIKE MITOCHONDRIAL PROTEIN"/>
    <property type="match status" value="1"/>
</dbReference>
<reference evidence="7" key="2">
    <citation type="submission" date="2022-01" db="EMBL/GenBank/DDBJ databases">
        <authorList>
            <person name="Hirooka S."/>
            <person name="Miyagishima S.Y."/>
        </authorList>
    </citation>
    <scope>NUCLEOTIDE SEQUENCE</scope>
    <source>
        <strain evidence="7">NBRC 102759</strain>
    </source>
</reference>
<evidence type="ECO:0000256" key="1">
    <source>
        <dbReference type="ARBA" id="ARBA00010342"/>
    </source>
</evidence>
<evidence type="ECO:0000256" key="4">
    <source>
        <dbReference type="ARBA" id="ARBA00023004"/>
    </source>
</evidence>
<keyword evidence="2" id="KW-0349">Heme</keyword>
<organism evidence="7 9">
    <name type="scientific">Galdieria partita</name>
    <dbReference type="NCBI Taxonomy" id="83374"/>
    <lineage>
        <taxon>Eukaryota</taxon>
        <taxon>Rhodophyta</taxon>
        <taxon>Bangiophyceae</taxon>
        <taxon>Galdieriales</taxon>
        <taxon>Galdieriaceae</taxon>
        <taxon>Galdieria</taxon>
    </lineage>
</organism>
<evidence type="ECO:0000259" key="6">
    <source>
        <dbReference type="Pfam" id="PF03918"/>
    </source>
</evidence>
<proteinExistence type="inferred from homology"/>
<name>A0A9C7PRI3_9RHOD</name>
<accession>A0A9C7PRI3</accession>
<dbReference type="EMBL" id="BQMJ01000007">
    <property type="protein sequence ID" value="GJQ09185.1"/>
    <property type="molecule type" value="Genomic_DNA"/>
</dbReference>
<dbReference type="Pfam" id="PF03918">
    <property type="entry name" value="CcmH"/>
    <property type="match status" value="1"/>
</dbReference>
<dbReference type="GO" id="GO:0046872">
    <property type="term" value="F:metal ion binding"/>
    <property type="evidence" value="ECO:0007669"/>
    <property type="project" value="UniProtKB-KW"/>
</dbReference>
<protein>
    <recommendedName>
        <fullName evidence="6">CcmH/CycL/Ccl2/NrfF N-terminal domain-containing protein</fullName>
    </recommendedName>
</protein>
<dbReference type="Proteomes" id="UP001061958">
    <property type="component" value="Unassembled WGS sequence"/>
</dbReference>
<dbReference type="InterPro" id="IPR038297">
    <property type="entry name" value="CcmH/CycL/NrfF/Ccl2_sf"/>
</dbReference>
<dbReference type="PANTHER" id="PTHR47601">
    <property type="match status" value="1"/>
</dbReference>
<reference evidence="7" key="1">
    <citation type="journal article" date="2022" name="Proc. Natl. Acad. Sci. U.S.A.">
        <title>Life cycle and functional genomics of the unicellular red alga Galdieria for elucidating algal and plant evolution and industrial use.</title>
        <authorList>
            <person name="Hirooka S."/>
            <person name="Itabashi T."/>
            <person name="Ichinose T.M."/>
            <person name="Onuma R."/>
            <person name="Fujiwara T."/>
            <person name="Yamashita S."/>
            <person name="Jong L.W."/>
            <person name="Tomita R."/>
            <person name="Iwane A.H."/>
            <person name="Miyagishima S.Y."/>
        </authorList>
    </citation>
    <scope>NUCLEOTIDE SEQUENCE</scope>
    <source>
        <strain evidence="7">NBRC 102759</strain>
    </source>
</reference>
<evidence type="ECO:0000256" key="2">
    <source>
        <dbReference type="ARBA" id="ARBA00022617"/>
    </source>
</evidence>
<keyword evidence="3" id="KW-0479">Metal-binding</keyword>
<feature type="domain" description="CcmH/CycL/Ccl2/NrfF N-terminal" evidence="6">
    <location>
        <begin position="46"/>
        <end position="151"/>
    </location>
</feature>
<sequence>MWHWLFKLPNRKQLYQTGLYIVTLTGLESLWHTRLFCEDNSRSLQETENDFRVKKAILESRAKALYQQIRCLECGNGQTIEYSGAPSANEIRQLVWDLLVEGHSEEDIKGVIEVQYGHKVWMTPPLDTSRLFEFSIPFFGVAVCLGLLYFRYFAPKSPRVYARQLAKVDIETPYIYERRLMDLLTPPGRK</sequence>
<dbReference type="InterPro" id="IPR005616">
    <property type="entry name" value="CcmH/CycL/Ccl2/NrfF_N"/>
</dbReference>
<dbReference type="EMBL" id="BQMJ01000043">
    <property type="protein sequence ID" value="GJQ13434.1"/>
    <property type="molecule type" value="Genomic_DNA"/>
</dbReference>
<keyword evidence="4" id="KW-0408">Iron</keyword>
<evidence type="ECO:0000313" key="7">
    <source>
        <dbReference type="EMBL" id="GJQ09185.1"/>
    </source>
</evidence>
<evidence type="ECO:0000256" key="3">
    <source>
        <dbReference type="ARBA" id="ARBA00022723"/>
    </source>
</evidence>
<dbReference type="AlphaFoldDB" id="A0A9C7PRI3"/>
<dbReference type="OrthoDB" id="2020000at2759"/>
<dbReference type="Gene3D" id="1.10.8.640">
    <property type="entry name" value="Cytochrome C biogenesis protein"/>
    <property type="match status" value="1"/>
</dbReference>
<evidence type="ECO:0000256" key="5">
    <source>
        <dbReference type="SAM" id="Phobius"/>
    </source>
</evidence>
<evidence type="ECO:0000313" key="8">
    <source>
        <dbReference type="EMBL" id="GJQ13434.1"/>
    </source>
</evidence>
<keyword evidence="5" id="KW-0812">Transmembrane</keyword>
<keyword evidence="5" id="KW-0472">Membrane</keyword>
<keyword evidence="5" id="KW-1133">Transmembrane helix</keyword>
<dbReference type="CDD" id="cd16378">
    <property type="entry name" value="CcmH_N"/>
    <property type="match status" value="1"/>
</dbReference>
<comment type="caution">
    <text evidence="7">The sequence shown here is derived from an EMBL/GenBank/DDBJ whole genome shotgun (WGS) entry which is preliminary data.</text>
</comment>
<evidence type="ECO:0000313" key="9">
    <source>
        <dbReference type="Proteomes" id="UP001061958"/>
    </source>
</evidence>